<evidence type="ECO:0000313" key="8">
    <source>
        <dbReference type="Proteomes" id="UP001187343"/>
    </source>
</evidence>
<dbReference type="InterPro" id="IPR050828">
    <property type="entry name" value="C-type_lectin/matrix_domain"/>
</dbReference>
<evidence type="ECO:0000256" key="4">
    <source>
        <dbReference type="SAM" id="MobiDB-lite"/>
    </source>
</evidence>
<evidence type="ECO:0000313" key="7">
    <source>
        <dbReference type="EMBL" id="KAK2871200.1"/>
    </source>
</evidence>
<evidence type="ECO:0000256" key="2">
    <source>
        <dbReference type="ARBA" id="ARBA00022734"/>
    </source>
</evidence>
<keyword evidence="5" id="KW-1133">Transmembrane helix</keyword>
<dbReference type="Gene3D" id="3.10.100.10">
    <property type="entry name" value="Mannose-Binding Protein A, subunit A"/>
    <property type="match status" value="1"/>
</dbReference>
<evidence type="ECO:0000256" key="3">
    <source>
        <dbReference type="ARBA" id="ARBA00023157"/>
    </source>
</evidence>
<dbReference type="InterPro" id="IPR018378">
    <property type="entry name" value="C-type_lectin_CS"/>
</dbReference>
<sequence length="267" mass="30991">MSDDIYNNVIRTKSEDRSIDREEVTVDIYESADSVRDHEFRTGTNTHQPLQHTGSDSVKSRSSRAAVVCLVLLCVLLLTAVIVLCVHIYTTITKLTEERDELLTNITNLAEERYELIIKNGNLSKERDQLINHRPLLCKEHEWIYHQYSFYYMSTEKKNWVESRQDCLKKGADLIIINNKEEQDFVMNITNKRGFWIGVTDSVVEGTWKWVDGSKLTSGFWAPREPNGQKDENCVVTYLTNHPDLIGWFDVTCSATHQWICEKSIWP</sequence>
<dbReference type="GO" id="GO:0005886">
    <property type="term" value="C:plasma membrane"/>
    <property type="evidence" value="ECO:0007669"/>
    <property type="project" value="UniProtKB-SubCell"/>
</dbReference>
<comment type="caution">
    <text evidence="7">The sequence shown here is derived from an EMBL/GenBank/DDBJ whole genome shotgun (WGS) entry which is preliminary data.</text>
</comment>
<keyword evidence="8" id="KW-1185">Reference proteome</keyword>
<dbReference type="SUPFAM" id="SSF56436">
    <property type="entry name" value="C-type lectin-like"/>
    <property type="match status" value="1"/>
</dbReference>
<keyword evidence="2" id="KW-0430">Lectin</keyword>
<feature type="compositionally biased region" description="Polar residues" evidence="4">
    <location>
        <begin position="42"/>
        <end position="54"/>
    </location>
</feature>
<proteinExistence type="predicted"/>
<dbReference type="CDD" id="cd03590">
    <property type="entry name" value="CLECT_DC-SIGN_like"/>
    <property type="match status" value="1"/>
</dbReference>
<keyword evidence="5" id="KW-0472">Membrane</keyword>
<feature type="domain" description="C-type lectin" evidence="6">
    <location>
        <begin position="146"/>
        <end position="262"/>
    </location>
</feature>
<dbReference type="InterPro" id="IPR001304">
    <property type="entry name" value="C-type_lectin-like"/>
</dbReference>
<dbReference type="AlphaFoldDB" id="A0AA88P6B0"/>
<feature type="region of interest" description="Disordered" evidence="4">
    <location>
        <begin position="38"/>
        <end position="57"/>
    </location>
</feature>
<dbReference type="EMBL" id="JAUYZG010000023">
    <property type="protein sequence ID" value="KAK2871200.1"/>
    <property type="molecule type" value="Genomic_DNA"/>
</dbReference>
<dbReference type="InterPro" id="IPR016186">
    <property type="entry name" value="C-type_lectin-like/link_sf"/>
</dbReference>
<accession>A0AA88P6B0</accession>
<feature type="transmembrane region" description="Helical" evidence="5">
    <location>
        <begin position="65"/>
        <end position="89"/>
    </location>
</feature>
<protein>
    <recommendedName>
        <fullName evidence="6">C-type lectin domain-containing protein</fullName>
    </recommendedName>
</protein>
<name>A0AA88P6B0_9TELE</name>
<dbReference type="Gene3D" id="1.20.5.400">
    <property type="match status" value="1"/>
</dbReference>
<evidence type="ECO:0000256" key="1">
    <source>
        <dbReference type="ARBA" id="ARBA00004401"/>
    </source>
</evidence>
<comment type="subcellular location">
    <subcellularLocation>
        <location evidence="1">Cell membrane</location>
        <topology evidence="1">Single-pass type II membrane protein</topology>
    </subcellularLocation>
</comment>
<dbReference type="InterPro" id="IPR016187">
    <property type="entry name" value="CTDL_fold"/>
</dbReference>
<dbReference type="Proteomes" id="UP001187343">
    <property type="component" value="Unassembled WGS sequence"/>
</dbReference>
<dbReference type="SMART" id="SM00034">
    <property type="entry name" value="CLECT"/>
    <property type="match status" value="1"/>
</dbReference>
<dbReference type="PANTHER" id="PTHR45710">
    <property type="entry name" value="C-TYPE LECTIN DOMAIN-CONTAINING PROTEIN 180"/>
    <property type="match status" value="1"/>
</dbReference>
<reference evidence="7" key="1">
    <citation type="submission" date="2023-08" db="EMBL/GenBank/DDBJ databases">
        <title>Chromosome-level Genome Assembly of mud carp (Cirrhinus molitorella).</title>
        <authorList>
            <person name="Liu H."/>
        </authorList>
    </citation>
    <scope>NUCLEOTIDE SEQUENCE</scope>
    <source>
        <strain evidence="7">Prfri</strain>
        <tissue evidence="7">Muscle</tissue>
    </source>
</reference>
<dbReference type="PROSITE" id="PS50041">
    <property type="entry name" value="C_TYPE_LECTIN_2"/>
    <property type="match status" value="1"/>
</dbReference>
<keyword evidence="5" id="KW-0812">Transmembrane</keyword>
<evidence type="ECO:0000259" key="6">
    <source>
        <dbReference type="PROSITE" id="PS50041"/>
    </source>
</evidence>
<dbReference type="Pfam" id="PF00059">
    <property type="entry name" value="Lectin_C"/>
    <property type="match status" value="1"/>
</dbReference>
<keyword evidence="3" id="KW-1015">Disulfide bond</keyword>
<organism evidence="7 8">
    <name type="scientific">Cirrhinus molitorella</name>
    <name type="common">mud carp</name>
    <dbReference type="NCBI Taxonomy" id="172907"/>
    <lineage>
        <taxon>Eukaryota</taxon>
        <taxon>Metazoa</taxon>
        <taxon>Chordata</taxon>
        <taxon>Craniata</taxon>
        <taxon>Vertebrata</taxon>
        <taxon>Euteleostomi</taxon>
        <taxon>Actinopterygii</taxon>
        <taxon>Neopterygii</taxon>
        <taxon>Teleostei</taxon>
        <taxon>Ostariophysi</taxon>
        <taxon>Cypriniformes</taxon>
        <taxon>Cyprinidae</taxon>
        <taxon>Labeoninae</taxon>
        <taxon>Labeonini</taxon>
        <taxon>Cirrhinus</taxon>
    </lineage>
</organism>
<gene>
    <name evidence="7" type="ORF">Q8A67_023727</name>
</gene>
<dbReference type="InterPro" id="IPR033989">
    <property type="entry name" value="CD209-like_CTLD"/>
</dbReference>
<dbReference type="PANTHER" id="PTHR45710:SF8">
    <property type="entry name" value="RERATING FAMILY MEMBER 4"/>
    <property type="match status" value="1"/>
</dbReference>
<dbReference type="GO" id="GO:0030246">
    <property type="term" value="F:carbohydrate binding"/>
    <property type="evidence" value="ECO:0007669"/>
    <property type="project" value="UniProtKB-KW"/>
</dbReference>
<evidence type="ECO:0000256" key="5">
    <source>
        <dbReference type="SAM" id="Phobius"/>
    </source>
</evidence>
<dbReference type="PROSITE" id="PS00615">
    <property type="entry name" value="C_TYPE_LECTIN_1"/>
    <property type="match status" value="1"/>
</dbReference>